<dbReference type="InterPro" id="IPR036047">
    <property type="entry name" value="F-box-like_dom_sf"/>
</dbReference>
<dbReference type="SUPFAM" id="SSF81383">
    <property type="entry name" value="F-box domain"/>
    <property type="match status" value="1"/>
</dbReference>
<dbReference type="InterPro" id="IPR053772">
    <property type="entry name" value="At1g61320/At1g61330-like"/>
</dbReference>
<dbReference type="Gramene" id="XM_028338307.1">
    <property type="protein sequence ID" value="XP_028194108.1"/>
    <property type="gene ID" value="LOC114379620"/>
</dbReference>
<name>A0A445HLV4_GLYSO</name>
<feature type="domain" description="F-box" evidence="1">
    <location>
        <begin position="27"/>
        <end position="62"/>
    </location>
</feature>
<dbReference type="PANTHER" id="PTHR34145:SF68">
    <property type="entry name" value="FBD DOMAIN-CONTAINING PROTEIN"/>
    <property type="match status" value="1"/>
</dbReference>
<dbReference type="Pfam" id="PF23622">
    <property type="entry name" value="LRR_At1g61320_AtMIF1"/>
    <property type="match status" value="1"/>
</dbReference>
<proteinExistence type="predicted"/>
<dbReference type="AlphaFoldDB" id="A0A445HLV4"/>
<dbReference type="InterPro" id="IPR055357">
    <property type="entry name" value="LRR_At1g61320_AtMIF1"/>
</dbReference>
<dbReference type="SUPFAM" id="SSF52047">
    <property type="entry name" value="RNI-like"/>
    <property type="match status" value="1"/>
</dbReference>
<sequence length="458" mass="52856">MTQGMIIAIQGSRNMARNRFENNRDIISTMPDDILGDILSRLTLKEAARTSVLATKWRYHWTFFSGLLDFDHSLRNFHLRREHVGILTKCNVFVYEWERFMTRMANVMKSLKSSSLQGLRICMDLGDPWRVAEWVKYAAEKHVQTLDLDFSYHFSVPFYEISLTIVHNVFPSRGYEMKSLCNLRLSSVDVSGEVIEGLLASCPLLESICVIESKRLVRLKVRGEALRLKHLELVECRIMDLDIYAVNLVTFRYQGKYGKFKFQNVPSLVEASFGGIFCSYLESDMDRVDFYGVLLQINVLKLELSKPYPGFLEGLPVFDNVGQLEIRIPHRSGAALDHHVSLLSSFPSVRVLKIKFQRNDLSVVEENWKANLEHEYPNLRELEVSGFRRDPSQMELLISIFEKAPNLNSVVVDPLSSIHVDRSPDVKARYREMRRETTKWLADALKPHLPPLTQLIVL</sequence>
<gene>
    <name evidence="3" type="ORF">D0Y65_033582</name>
</gene>
<feature type="domain" description="At1g61320/AtMIF1 LRR" evidence="2">
    <location>
        <begin position="177"/>
        <end position="418"/>
    </location>
</feature>
<accession>A0A445HLV4</accession>
<keyword evidence="4" id="KW-1185">Reference proteome</keyword>
<protein>
    <submittedName>
        <fullName evidence="3">Putative F-box protein</fullName>
    </submittedName>
</protein>
<dbReference type="Proteomes" id="UP000289340">
    <property type="component" value="Chromosome 12"/>
</dbReference>
<evidence type="ECO:0000313" key="3">
    <source>
        <dbReference type="EMBL" id="RZB74663.1"/>
    </source>
</evidence>
<dbReference type="PANTHER" id="PTHR34145">
    <property type="entry name" value="OS02G0105600 PROTEIN"/>
    <property type="match status" value="1"/>
</dbReference>
<evidence type="ECO:0000259" key="2">
    <source>
        <dbReference type="Pfam" id="PF23622"/>
    </source>
</evidence>
<evidence type="ECO:0000313" key="4">
    <source>
        <dbReference type="Proteomes" id="UP000289340"/>
    </source>
</evidence>
<reference evidence="3 4" key="1">
    <citation type="submission" date="2018-09" db="EMBL/GenBank/DDBJ databases">
        <title>A high-quality reference genome of wild soybean provides a powerful tool to mine soybean genomes.</title>
        <authorList>
            <person name="Xie M."/>
            <person name="Chung C.Y.L."/>
            <person name="Li M.-W."/>
            <person name="Wong F.-L."/>
            <person name="Chan T.-F."/>
            <person name="Lam H.-M."/>
        </authorList>
    </citation>
    <scope>NUCLEOTIDE SEQUENCE [LARGE SCALE GENOMIC DNA]</scope>
    <source>
        <strain evidence="4">cv. W05</strain>
        <tissue evidence="3">Hypocotyl of etiolated seedlings</tissue>
    </source>
</reference>
<dbReference type="CDD" id="cd22160">
    <property type="entry name" value="F-box_AtFBL13-like"/>
    <property type="match status" value="1"/>
</dbReference>
<dbReference type="InterPro" id="IPR053781">
    <property type="entry name" value="F-box_AtFBL13-like"/>
</dbReference>
<dbReference type="InterPro" id="IPR001810">
    <property type="entry name" value="F-box_dom"/>
</dbReference>
<dbReference type="Pfam" id="PF00646">
    <property type="entry name" value="F-box"/>
    <property type="match status" value="1"/>
</dbReference>
<comment type="caution">
    <text evidence="3">The sequence shown here is derived from an EMBL/GenBank/DDBJ whole genome shotgun (WGS) entry which is preliminary data.</text>
</comment>
<dbReference type="EMBL" id="QZWG01000012">
    <property type="protein sequence ID" value="RZB74663.1"/>
    <property type="molecule type" value="Genomic_DNA"/>
</dbReference>
<evidence type="ECO:0000259" key="1">
    <source>
        <dbReference type="Pfam" id="PF00646"/>
    </source>
</evidence>
<organism evidence="3 4">
    <name type="scientific">Glycine soja</name>
    <name type="common">Wild soybean</name>
    <dbReference type="NCBI Taxonomy" id="3848"/>
    <lineage>
        <taxon>Eukaryota</taxon>
        <taxon>Viridiplantae</taxon>
        <taxon>Streptophyta</taxon>
        <taxon>Embryophyta</taxon>
        <taxon>Tracheophyta</taxon>
        <taxon>Spermatophyta</taxon>
        <taxon>Magnoliopsida</taxon>
        <taxon>eudicotyledons</taxon>
        <taxon>Gunneridae</taxon>
        <taxon>Pentapetalae</taxon>
        <taxon>rosids</taxon>
        <taxon>fabids</taxon>
        <taxon>Fabales</taxon>
        <taxon>Fabaceae</taxon>
        <taxon>Papilionoideae</taxon>
        <taxon>50 kb inversion clade</taxon>
        <taxon>NPAAA clade</taxon>
        <taxon>indigoferoid/millettioid clade</taxon>
        <taxon>Phaseoleae</taxon>
        <taxon>Glycine</taxon>
        <taxon>Glycine subgen. Soja</taxon>
    </lineage>
</organism>